<dbReference type="PANTHER" id="PTHR28642:SF1">
    <property type="entry name" value="MEIOSIS 1 ARREST PROTEIN"/>
    <property type="match status" value="1"/>
</dbReference>
<gene>
    <name evidence="1" type="ORF">GDO81_022871</name>
</gene>
<dbReference type="PANTHER" id="PTHR28642">
    <property type="entry name" value="MEIOSIS 1 ARREST PROTEIN"/>
    <property type="match status" value="1"/>
</dbReference>
<name>A0AAV6YTM1_ENGPU</name>
<accession>A0AAV6YTM1</accession>
<evidence type="ECO:0008006" key="3">
    <source>
        <dbReference type="Google" id="ProtNLM"/>
    </source>
</evidence>
<dbReference type="AlphaFoldDB" id="A0AAV6YTM1"/>
<dbReference type="Proteomes" id="UP000824782">
    <property type="component" value="Unassembled WGS sequence"/>
</dbReference>
<dbReference type="InterPro" id="IPR033587">
    <property type="entry name" value="M1AP"/>
</dbReference>
<dbReference type="GO" id="GO:0007127">
    <property type="term" value="P:meiosis I"/>
    <property type="evidence" value="ECO:0007669"/>
    <property type="project" value="InterPro"/>
</dbReference>
<evidence type="ECO:0000313" key="2">
    <source>
        <dbReference type="Proteomes" id="UP000824782"/>
    </source>
</evidence>
<dbReference type="EMBL" id="WNYA01022185">
    <property type="protein sequence ID" value="KAG8538310.1"/>
    <property type="molecule type" value="Genomic_DNA"/>
</dbReference>
<protein>
    <recommendedName>
        <fullName evidence="3">Meiosis 1 arrest protein</fullName>
    </recommendedName>
</protein>
<reference evidence="1" key="1">
    <citation type="thesis" date="2020" institute="ProQuest LLC" country="789 East Eisenhower Parkway, Ann Arbor, MI, USA">
        <title>Comparative Genomics and Chromosome Evolution.</title>
        <authorList>
            <person name="Mudd A.B."/>
        </authorList>
    </citation>
    <scope>NUCLEOTIDE SEQUENCE</scope>
    <source>
        <strain evidence="1">237g6f4</strain>
        <tissue evidence="1">Blood</tissue>
    </source>
</reference>
<dbReference type="GO" id="GO:0007283">
    <property type="term" value="P:spermatogenesis"/>
    <property type="evidence" value="ECO:0007669"/>
    <property type="project" value="InterPro"/>
</dbReference>
<sequence length="228" mass="25231">MSVYPHVLVVDVGPPGWAAVKSVLCEALRNVLCLAASAAHPGERISVYTVRDRHQCLLPLLEMRGNLSRLQRCLSELQAIALEGSGAVRVPSLSLAVLDALQQNRQRMQHGSSGAAGGFVEVTIVSTRPRCDLLHDLDRGLKEGDLSTLRRLLLLHVSCDVEENRLEPEMSPDQGAHVYDIDFHAILPDVLSLEIFLKSWLLESNGEKEKCQLIFPAGAQCERKFHRK</sequence>
<evidence type="ECO:0000313" key="1">
    <source>
        <dbReference type="EMBL" id="KAG8538310.1"/>
    </source>
</evidence>
<comment type="caution">
    <text evidence="1">The sequence shown here is derived from an EMBL/GenBank/DDBJ whole genome shotgun (WGS) entry which is preliminary data.</text>
</comment>
<proteinExistence type="predicted"/>
<dbReference type="GO" id="GO:0051308">
    <property type="term" value="P:male meiosis chromosome separation"/>
    <property type="evidence" value="ECO:0007669"/>
    <property type="project" value="TreeGrafter"/>
</dbReference>
<organism evidence="1 2">
    <name type="scientific">Engystomops pustulosus</name>
    <name type="common">Tungara frog</name>
    <name type="synonym">Physalaemus pustulosus</name>
    <dbReference type="NCBI Taxonomy" id="76066"/>
    <lineage>
        <taxon>Eukaryota</taxon>
        <taxon>Metazoa</taxon>
        <taxon>Chordata</taxon>
        <taxon>Craniata</taxon>
        <taxon>Vertebrata</taxon>
        <taxon>Euteleostomi</taxon>
        <taxon>Amphibia</taxon>
        <taxon>Batrachia</taxon>
        <taxon>Anura</taxon>
        <taxon>Neobatrachia</taxon>
        <taxon>Hyloidea</taxon>
        <taxon>Leptodactylidae</taxon>
        <taxon>Leiuperinae</taxon>
        <taxon>Engystomops</taxon>
    </lineage>
</organism>
<keyword evidence="2" id="KW-1185">Reference proteome</keyword>